<evidence type="ECO:0000256" key="1">
    <source>
        <dbReference type="ARBA" id="ARBA00022723"/>
    </source>
</evidence>
<dbReference type="EMBL" id="MU860029">
    <property type="protein sequence ID" value="KAK4240992.1"/>
    <property type="molecule type" value="Genomic_DNA"/>
</dbReference>
<keyword evidence="7" id="KW-1185">Reference proteome</keyword>
<reference evidence="6" key="2">
    <citation type="submission" date="2023-05" db="EMBL/GenBank/DDBJ databases">
        <authorList>
            <consortium name="Lawrence Berkeley National Laboratory"/>
            <person name="Steindorff A."/>
            <person name="Hensen N."/>
            <person name="Bonometti L."/>
            <person name="Westerberg I."/>
            <person name="Brannstrom I.O."/>
            <person name="Guillou S."/>
            <person name="Cros-Aarteil S."/>
            <person name="Calhoun S."/>
            <person name="Haridas S."/>
            <person name="Kuo A."/>
            <person name="Mondo S."/>
            <person name="Pangilinan J."/>
            <person name="Riley R."/>
            <person name="Labutti K."/>
            <person name="Andreopoulos B."/>
            <person name="Lipzen A."/>
            <person name="Chen C."/>
            <person name="Yanf M."/>
            <person name="Daum C."/>
            <person name="Ng V."/>
            <person name="Clum A."/>
            <person name="Ohm R."/>
            <person name="Martin F."/>
            <person name="Silar P."/>
            <person name="Natvig D."/>
            <person name="Lalanne C."/>
            <person name="Gautier V."/>
            <person name="Ament-Velasquez S.L."/>
            <person name="Kruys A."/>
            <person name="Hutchinson M.I."/>
            <person name="Powell A.J."/>
            <person name="Barry K."/>
            <person name="Miller A.N."/>
            <person name="Grigoriev I.V."/>
            <person name="Debuchy R."/>
            <person name="Gladieux P."/>
            <person name="Thoren M.H."/>
            <person name="Johannesson H."/>
        </authorList>
    </citation>
    <scope>NUCLEOTIDE SEQUENCE</scope>
    <source>
        <strain evidence="6">CBS 532.94</strain>
    </source>
</reference>
<evidence type="ECO:0000256" key="4">
    <source>
        <dbReference type="PROSITE-ProRule" id="PRU00134"/>
    </source>
</evidence>
<dbReference type="Pfam" id="PF01753">
    <property type="entry name" value="zf-MYND"/>
    <property type="match status" value="1"/>
</dbReference>
<evidence type="ECO:0000313" key="6">
    <source>
        <dbReference type="EMBL" id="KAK4240992.1"/>
    </source>
</evidence>
<sequence length="195" mass="21229">MPLPDFTSPSIFPSFTSLPLTTATSPPDEYYLIGQITENMTLTKPTLILIDRTSASFALVYESRSEAAAEGPDTRFFAQLGFKRGSTLVIPNAKRTPPKEQQNGGQGFVAVQREQEASVRVIPGGLERVVRVGAWLREREESGREESGGEGGLVMKCTGCGEVGYCSKECQVKGWNEGGHKADCKIIKAIRAIWS</sequence>
<feature type="domain" description="MYND-type" evidence="5">
    <location>
        <begin position="139"/>
        <end position="184"/>
    </location>
</feature>
<dbReference type="PROSITE" id="PS50865">
    <property type="entry name" value="ZF_MYND_2"/>
    <property type="match status" value="1"/>
</dbReference>
<gene>
    <name evidence="6" type="ORF">C8A03DRAFT_41507</name>
</gene>
<keyword evidence="3" id="KW-0862">Zinc</keyword>
<dbReference type="GO" id="GO:0008270">
    <property type="term" value="F:zinc ion binding"/>
    <property type="evidence" value="ECO:0007669"/>
    <property type="project" value="UniProtKB-KW"/>
</dbReference>
<name>A0AAN7HDJ7_9PEZI</name>
<accession>A0AAN7HDJ7</accession>
<proteinExistence type="predicted"/>
<evidence type="ECO:0000256" key="2">
    <source>
        <dbReference type="ARBA" id="ARBA00022771"/>
    </source>
</evidence>
<comment type="caution">
    <text evidence="6">The sequence shown here is derived from an EMBL/GenBank/DDBJ whole genome shotgun (WGS) entry which is preliminary data.</text>
</comment>
<dbReference type="SUPFAM" id="SSF144232">
    <property type="entry name" value="HIT/MYND zinc finger-like"/>
    <property type="match status" value="1"/>
</dbReference>
<dbReference type="AlphaFoldDB" id="A0AAN7HDJ7"/>
<evidence type="ECO:0000313" key="7">
    <source>
        <dbReference type="Proteomes" id="UP001303760"/>
    </source>
</evidence>
<keyword evidence="2 4" id="KW-0863">Zinc-finger</keyword>
<protein>
    <recommendedName>
        <fullName evidence="5">MYND-type domain-containing protein</fullName>
    </recommendedName>
</protein>
<dbReference type="Proteomes" id="UP001303760">
    <property type="component" value="Unassembled WGS sequence"/>
</dbReference>
<keyword evidence="1" id="KW-0479">Metal-binding</keyword>
<reference evidence="6" key="1">
    <citation type="journal article" date="2023" name="Mol. Phylogenet. Evol.">
        <title>Genome-scale phylogeny and comparative genomics of the fungal order Sordariales.</title>
        <authorList>
            <person name="Hensen N."/>
            <person name="Bonometti L."/>
            <person name="Westerberg I."/>
            <person name="Brannstrom I.O."/>
            <person name="Guillou S."/>
            <person name="Cros-Aarteil S."/>
            <person name="Calhoun S."/>
            <person name="Haridas S."/>
            <person name="Kuo A."/>
            <person name="Mondo S."/>
            <person name="Pangilinan J."/>
            <person name="Riley R."/>
            <person name="LaButti K."/>
            <person name="Andreopoulos B."/>
            <person name="Lipzen A."/>
            <person name="Chen C."/>
            <person name="Yan M."/>
            <person name="Daum C."/>
            <person name="Ng V."/>
            <person name="Clum A."/>
            <person name="Steindorff A."/>
            <person name="Ohm R.A."/>
            <person name="Martin F."/>
            <person name="Silar P."/>
            <person name="Natvig D.O."/>
            <person name="Lalanne C."/>
            <person name="Gautier V."/>
            <person name="Ament-Velasquez S.L."/>
            <person name="Kruys A."/>
            <person name="Hutchinson M.I."/>
            <person name="Powell A.J."/>
            <person name="Barry K."/>
            <person name="Miller A.N."/>
            <person name="Grigoriev I.V."/>
            <person name="Debuchy R."/>
            <person name="Gladieux P."/>
            <person name="Hiltunen Thoren M."/>
            <person name="Johannesson H."/>
        </authorList>
    </citation>
    <scope>NUCLEOTIDE SEQUENCE</scope>
    <source>
        <strain evidence="6">CBS 532.94</strain>
    </source>
</reference>
<dbReference type="InterPro" id="IPR002893">
    <property type="entry name" value="Znf_MYND"/>
</dbReference>
<dbReference type="Gene3D" id="6.10.140.2220">
    <property type="match status" value="1"/>
</dbReference>
<evidence type="ECO:0000259" key="5">
    <source>
        <dbReference type="PROSITE" id="PS50865"/>
    </source>
</evidence>
<organism evidence="6 7">
    <name type="scientific">Achaetomium macrosporum</name>
    <dbReference type="NCBI Taxonomy" id="79813"/>
    <lineage>
        <taxon>Eukaryota</taxon>
        <taxon>Fungi</taxon>
        <taxon>Dikarya</taxon>
        <taxon>Ascomycota</taxon>
        <taxon>Pezizomycotina</taxon>
        <taxon>Sordariomycetes</taxon>
        <taxon>Sordariomycetidae</taxon>
        <taxon>Sordariales</taxon>
        <taxon>Chaetomiaceae</taxon>
        <taxon>Achaetomium</taxon>
    </lineage>
</organism>
<evidence type="ECO:0000256" key="3">
    <source>
        <dbReference type="ARBA" id="ARBA00022833"/>
    </source>
</evidence>